<dbReference type="CDD" id="cd00383">
    <property type="entry name" value="trans_reg_C"/>
    <property type="match status" value="1"/>
</dbReference>
<feature type="domain" description="OmpR/PhoB-type" evidence="11">
    <location>
        <begin position="126"/>
        <end position="226"/>
    </location>
</feature>
<reference evidence="12" key="1">
    <citation type="submission" date="2014-07" db="EMBL/GenBank/DDBJ databases">
        <authorList>
            <person name="Hornung V.Bastian."/>
        </authorList>
    </citation>
    <scope>NUCLEOTIDE SEQUENCE</scope>
    <source>
        <strain evidence="12">PCE-S</strain>
    </source>
</reference>
<dbReference type="GO" id="GO:0032993">
    <property type="term" value="C:protein-DNA complex"/>
    <property type="evidence" value="ECO:0007669"/>
    <property type="project" value="TreeGrafter"/>
</dbReference>
<accession>A0A098AZ31</accession>
<dbReference type="InterPro" id="IPR001867">
    <property type="entry name" value="OmpR/PhoB-type_DNA-bd"/>
</dbReference>
<dbReference type="InterPro" id="IPR039420">
    <property type="entry name" value="WalR-like"/>
</dbReference>
<evidence type="ECO:0000256" key="6">
    <source>
        <dbReference type="ARBA" id="ARBA00023163"/>
    </source>
</evidence>
<proteinExistence type="predicted"/>
<dbReference type="EMBL" id="LK996017">
    <property type="protein sequence ID" value="CDX00881.1"/>
    <property type="molecule type" value="Genomic_DNA"/>
</dbReference>
<keyword evidence="4" id="KW-0805">Transcription regulation</keyword>
<evidence type="ECO:0000313" key="12">
    <source>
        <dbReference type="EMBL" id="CDX00881.1"/>
    </source>
</evidence>
<dbReference type="CDD" id="cd17574">
    <property type="entry name" value="REC_OmpR"/>
    <property type="match status" value="1"/>
</dbReference>
<keyword evidence="3" id="KW-0902">Two-component regulatory system</keyword>
<organism evidence="12">
    <name type="scientific">Desulfitobacterium hafniense</name>
    <name type="common">Desulfitobacterium frappieri</name>
    <dbReference type="NCBI Taxonomy" id="49338"/>
    <lineage>
        <taxon>Bacteria</taxon>
        <taxon>Bacillati</taxon>
        <taxon>Bacillota</taxon>
        <taxon>Clostridia</taxon>
        <taxon>Eubacteriales</taxon>
        <taxon>Desulfitobacteriaceae</taxon>
        <taxon>Desulfitobacterium</taxon>
    </lineage>
</organism>
<evidence type="ECO:0000256" key="1">
    <source>
        <dbReference type="ARBA" id="ARBA00018672"/>
    </source>
</evidence>
<dbReference type="PROSITE" id="PS51755">
    <property type="entry name" value="OMPR_PHOB"/>
    <property type="match status" value="1"/>
</dbReference>
<dbReference type="Gene3D" id="3.40.50.2300">
    <property type="match status" value="1"/>
</dbReference>
<name>A0A098AZ31_DESHA</name>
<dbReference type="SUPFAM" id="SSF46894">
    <property type="entry name" value="C-terminal effector domain of the bipartite response regulators"/>
    <property type="match status" value="1"/>
</dbReference>
<dbReference type="PROSITE" id="PS50110">
    <property type="entry name" value="RESPONSE_REGULATORY"/>
    <property type="match status" value="1"/>
</dbReference>
<dbReference type="GO" id="GO:0005829">
    <property type="term" value="C:cytosol"/>
    <property type="evidence" value="ECO:0007669"/>
    <property type="project" value="TreeGrafter"/>
</dbReference>
<feature type="modified residue" description="4-aspartylphosphate" evidence="8">
    <location>
        <position position="51"/>
    </location>
</feature>
<evidence type="ECO:0000259" key="10">
    <source>
        <dbReference type="PROSITE" id="PS50110"/>
    </source>
</evidence>
<dbReference type="Gene3D" id="1.10.10.10">
    <property type="entry name" value="Winged helix-like DNA-binding domain superfamily/Winged helix DNA-binding domain"/>
    <property type="match status" value="1"/>
</dbReference>
<dbReference type="PANTHER" id="PTHR48111:SF73">
    <property type="entry name" value="ALKALINE PHOSPHATASE SYNTHESIS TRANSCRIPTIONAL REGULATORY PROTEIN PHOP"/>
    <property type="match status" value="1"/>
</dbReference>
<dbReference type="GO" id="GO:0000976">
    <property type="term" value="F:transcription cis-regulatory region binding"/>
    <property type="evidence" value="ECO:0007669"/>
    <property type="project" value="TreeGrafter"/>
</dbReference>
<evidence type="ECO:0000256" key="5">
    <source>
        <dbReference type="ARBA" id="ARBA00023125"/>
    </source>
</evidence>
<keyword evidence="6" id="KW-0804">Transcription</keyword>
<dbReference type="GO" id="GO:0006355">
    <property type="term" value="P:regulation of DNA-templated transcription"/>
    <property type="evidence" value="ECO:0007669"/>
    <property type="project" value="InterPro"/>
</dbReference>
<dbReference type="FunFam" id="3.40.50.2300:FF:000001">
    <property type="entry name" value="DNA-binding response regulator PhoB"/>
    <property type="match status" value="1"/>
</dbReference>
<dbReference type="Gene3D" id="6.10.250.690">
    <property type="match status" value="1"/>
</dbReference>
<keyword evidence="5 9" id="KW-0238">DNA-binding</keyword>
<keyword evidence="2 8" id="KW-0597">Phosphoprotein</keyword>
<dbReference type="GO" id="GO:0000156">
    <property type="term" value="F:phosphorelay response regulator activity"/>
    <property type="evidence" value="ECO:0007669"/>
    <property type="project" value="TreeGrafter"/>
</dbReference>
<comment type="function">
    <text evidence="7">May play the central regulatory role in sporulation. It may be an element of the effector pathway responsible for the activation of sporulation genes in response to nutritional stress. Spo0A may act in concert with spo0H (a sigma factor) to control the expression of some genes that are critical to the sporulation process.</text>
</comment>
<gene>
    <name evidence="12" type="ORF">DPCES_0994</name>
</gene>
<dbReference type="SMART" id="SM00862">
    <property type="entry name" value="Trans_reg_C"/>
    <property type="match status" value="1"/>
</dbReference>
<feature type="DNA-binding region" description="OmpR/PhoB-type" evidence="9">
    <location>
        <begin position="126"/>
        <end position="226"/>
    </location>
</feature>
<evidence type="ECO:0000256" key="8">
    <source>
        <dbReference type="PROSITE-ProRule" id="PRU00169"/>
    </source>
</evidence>
<dbReference type="SUPFAM" id="SSF52172">
    <property type="entry name" value="CheY-like"/>
    <property type="match status" value="1"/>
</dbReference>
<dbReference type="AlphaFoldDB" id="A0A098AZ31"/>
<evidence type="ECO:0000256" key="9">
    <source>
        <dbReference type="PROSITE-ProRule" id="PRU01091"/>
    </source>
</evidence>
<feature type="domain" description="Response regulatory" evidence="10">
    <location>
        <begin position="2"/>
        <end position="115"/>
    </location>
</feature>
<dbReference type="Pfam" id="PF00072">
    <property type="entry name" value="Response_reg"/>
    <property type="match status" value="1"/>
</dbReference>
<dbReference type="PATRIC" id="fig|49338.4.peg.1074"/>
<evidence type="ECO:0000256" key="4">
    <source>
        <dbReference type="ARBA" id="ARBA00023015"/>
    </source>
</evidence>
<evidence type="ECO:0000259" key="11">
    <source>
        <dbReference type="PROSITE" id="PS51755"/>
    </source>
</evidence>
<dbReference type="FunFam" id="1.10.10.10:FF:000018">
    <property type="entry name" value="DNA-binding response regulator ResD"/>
    <property type="match status" value="1"/>
</dbReference>
<dbReference type="InterPro" id="IPR001789">
    <property type="entry name" value="Sig_transdc_resp-reg_receiver"/>
</dbReference>
<sequence length="230" mass="25948">MRILLVDDEKNISNVLKAYLQQEGFQVTTAINGLVALTLFKENPYDLVLLDLMLPGLSGEEICKEIRKISAVPIIMLTAKIELEDRIEGFNMGADDYISKPFSPREVVARVKAVLRRTDIETSPLAEVISYDNGLVIDNSRHEVRFNKEVIPLTPTEFKILGSLAKYPGRVYSRGQLVEIVQGHDFGGDDRVIDAHIKKLRQKLEKVPSDPKIILTVYGVGYKFNPHQEE</sequence>
<dbReference type="InterPro" id="IPR016032">
    <property type="entry name" value="Sig_transdc_resp-reg_C-effctor"/>
</dbReference>
<evidence type="ECO:0000256" key="2">
    <source>
        <dbReference type="ARBA" id="ARBA00022553"/>
    </source>
</evidence>
<dbReference type="InterPro" id="IPR011006">
    <property type="entry name" value="CheY-like_superfamily"/>
</dbReference>
<protein>
    <recommendedName>
        <fullName evidence="1">Stage 0 sporulation protein A homolog</fullName>
    </recommendedName>
</protein>
<dbReference type="InterPro" id="IPR036388">
    <property type="entry name" value="WH-like_DNA-bd_sf"/>
</dbReference>
<evidence type="ECO:0000256" key="3">
    <source>
        <dbReference type="ARBA" id="ARBA00023012"/>
    </source>
</evidence>
<dbReference type="RefSeq" id="WP_011459370.1">
    <property type="nucleotide sequence ID" value="NZ_LK996017.1"/>
</dbReference>
<evidence type="ECO:0000256" key="7">
    <source>
        <dbReference type="ARBA" id="ARBA00024867"/>
    </source>
</evidence>
<dbReference type="Pfam" id="PF00486">
    <property type="entry name" value="Trans_reg_C"/>
    <property type="match status" value="1"/>
</dbReference>
<dbReference type="SMART" id="SM00448">
    <property type="entry name" value="REC"/>
    <property type="match status" value="1"/>
</dbReference>
<dbReference type="PANTHER" id="PTHR48111">
    <property type="entry name" value="REGULATOR OF RPOS"/>
    <property type="match status" value="1"/>
</dbReference>